<dbReference type="InterPro" id="IPR029062">
    <property type="entry name" value="Class_I_gatase-like"/>
</dbReference>
<name>A0A497F037_9CREN</name>
<protein>
    <submittedName>
        <fullName evidence="2">Cytoplasmic protein</fullName>
    </submittedName>
</protein>
<dbReference type="SUPFAM" id="SSF52317">
    <property type="entry name" value="Class I glutamine amidotransferase-like"/>
    <property type="match status" value="1"/>
</dbReference>
<dbReference type="PANTHER" id="PTHR37947:SF1">
    <property type="entry name" value="BLL2462 PROTEIN"/>
    <property type="match status" value="1"/>
</dbReference>
<dbReference type="EMBL" id="QMRA01000105">
    <property type="protein sequence ID" value="RLE52652.1"/>
    <property type="molecule type" value="Genomic_DNA"/>
</dbReference>
<evidence type="ECO:0000313" key="3">
    <source>
        <dbReference type="Proteomes" id="UP000269499"/>
    </source>
</evidence>
<dbReference type="AlphaFoldDB" id="A0A497F037"/>
<dbReference type="Proteomes" id="UP000269499">
    <property type="component" value="Unassembled WGS sequence"/>
</dbReference>
<dbReference type="InterPro" id="IPR010768">
    <property type="entry name" value="GATase1-like"/>
</dbReference>
<evidence type="ECO:0000259" key="1">
    <source>
        <dbReference type="Pfam" id="PF07090"/>
    </source>
</evidence>
<dbReference type="Gene3D" id="3.40.50.880">
    <property type="match status" value="1"/>
</dbReference>
<dbReference type="PANTHER" id="PTHR37947">
    <property type="entry name" value="BLL2462 PROTEIN"/>
    <property type="match status" value="1"/>
</dbReference>
<evidence type="ECO:0000313" key="2">
    <source>
        <dbReference type="EMBL" id="RLE52652.1"/>
    </source>
</evidence>
<gene>
    <name evidence="2" type="ORF">DRJ26_04425</name>
</gene>
<organism evidence="2 3">
    <name type="scientific">Thermoproteota archaeon</name>
    <dbReference type="NCBI Taxonomy" id="2056631"/>
    <lineage>
        <taxon>Archaea</taxon>
        <taxon>Thermoproteota</taxon>
    </lineage>
</organism>
<proteinExistence type="predicted"/>
<sequence length="223" mass="25139">MGREEQYLINALTSDSSINVTHMTSHEARAHFPKTSEELSSKFDVVILTDVTSDSIILYSDLYSVPMGPNRLKAIEQFVKSGGGLLLIGGWASFGCYMGQARYHGTPVEDALPVLIKDRDDRVEVPEGFRFKVVKESHPIMKGIPWSNADFLLLGYNKLKLKSKAELLAEYNGDPIIAVWKYGSGRSMIFASDCAPRWVGSFIKWSYYSKFWIQAVKWLAKLM</sequence>
<reference evidence="2 3" key="1">
    <citation type="submission" date="2018-06" db="EMBL/GenBank/DDBJ databases">
        <title>Extensive metabolic versatility and redundancy in microbially diverse, dynamic hydrothermal sediments.</title>
        <authorList>
            <person name="Dombrowski N."/>
            <person name="Teske A."/>
            <person name="Baker B.J."/>
        </authorList>
    </citation>
    <scope>NUCLEOTIDE SEQUENCE [LARGE SCALE GENOMIC DNA]</scope>
    <source>
        <strain evidence="2">B20_G2</strain>
    </source>
</reference>
<feature type="domain" description="Putative glutamine amidotransferase" evidence="1">
    <location>
        <begin position="6"/>
        <end position="220"/>
    </location>
</feature>
<dbReference type="Pfam" id="PF07090">
    <property type="entry name" value="GATase1_like"/>
    <property type="match status" value="1"/>
</dbReference>
<accession>A0A497F037</accession>
<comment type="caution">
    <text evidence="2">The sequence shown here is derived from an EMBL/GenBank/DDBJ whole genome shotgun (WGS) entry which is preliminary data.</text>
</comment>